<evidence type="ECO:0000256" key="5">
    <source>
        <dbReference type="SAM" id="Phobius"/>
    </source>
</evidence>
<dbReference type="Proteomes" id="UP000445582">
    <property type="component" value="Unassembled WGS sequence"/>
</dbReference>
<keyword evidence="3 5" id="KW-1133">Transmembrane helix</keyword>
<evidence type="ECO:0000259" key="6">
    <source>
        <dbReference type="Pfam" id="PF04357"/>
    </source>
</evidence>
<feature type="transmembrane region" description="Helical" evidence="5">
    <location>
        <begin position="31"/>
        <end position="50"/>
    </location>
</feature>
<evidence type="ECO:0000256" key="4">
    <source>
        <dbReference type="ARBA" id="ARBA00023136"/>
    </source>
</evidence>
<sequence>MAEAEVTETADVAEAPEAPASRKRLTGWRKWVLAGLLAIVAIIGAAIITLNTPIGQRFIANEIAKVAPASGLKIEIGRIEGDIYGKAKLHDVVLSDPKGPFMRIPLVELDWRPLSWITRGLDVRELITHRGTLLRVPELNPGDPDAPILPNFDIRIDRFEIDDLTIAPGLVGDESHKVNLLAKVDIRQGRAYVKADGRLGARDRLALLLDAEPDGDRFDVDLDYDAPEGGVIAGLLGAEAGYRARIEGDGTWSAWKGGLLVTRNGERFAAFRLTNKAGRYGILGGAYPTGAIQGLPAQLLGAKVSLAASGTLVESVLDGRFDMRAAGFDANGEGAVDLAGNAFDGFEFYARLRDPNALSPDIALNGANITATLDGDFRDLTIDHRIEVRELVSGETRVADIRQAGTATYDGNGFVLPLAAQVGRITTGSDWLDPRLVDGRIEGELKSTGSRLFSDRLQVNFPGADATLALRGDLSAGSYELTGPVRVANLKFDNVGNVGANARINFRLDEAGWTLRADTDGRVSNVSNATLANLAGPQIAFRGQVGIGSAAPLTFRNFNVRAQKLTLTLDGRIVDGTTTVAGRGRHVDYGPFTVEARVAANGPEAVLVFANPLPSAGLTNVRVAISPTQDGFRIETEGGSLLGPFSGTLGLVAPANGPTRIAVEELKVWKTDVTGNLVLVDGGVRGSLALAGGGLDGTIRLLPRGGGQGFDASISANGARFAGPTPLSIARGNVEARGTFADGNSTISAEVVAQGITYGSLFVGRLAADADLTNGAGKVLASVSGRRGSQFNINLDADVAPRRIALAAKGSFAGQPITMPRRAVLTALDGGGWQLAPTQINYSEGRAIARGTFGTPEGTSFKFHLVDMPLSLVDVAIADMGLGGKASGVIDMTVDGGVPVGTAKLKVDGLTRSGLVLTSKPIDLAMALDLGRSNLRMRAAIDEDGQRRGRLQVQITGMPASGAFYDRMAAGRLFAQARYDGPAAALWRLAAIDVFDLTGPVKITADATGSIANPRIRGAVASDDLRLQSGLSGTDIRNATVRGRFNGARLTITRMSGKTPNGGTVSGSGIVDMTGVGEQVGDSNIYRGPRLDLRLAAKNAALLDANGLSATVSGPLRIVSSGVGGTIAGRLSVNRASWGLSNAEEAERIPQIATREINTPADVRPSQAASIPWRYLIDAKATSRIDVDGMGLDSEWGADILLRGTTDEPRIGGEARVVRGSYSFAGTRFELTRGRIDFDENTPIDPRLDIRAETDTTGLTVEVRVGGSATQPEISFTSVPSLPEDEILARLLFGGSITELSATDALQLGAAVASLRGGGGMDPINKLRTAIGLDRLRIVGADPALDRGTGVALGKNFGRRFYVEIITDGRGYSATELEFRVTSWLSLLASISTIGRESVVAEVSKDY</sequence>
<keyword evidence="2 5" id="KW-0812">Transmembrane</keyword>
<gene>
    <name evidence="7" type="ORF">GRI48_05205</name>
</gene>
<evidence type="ECO:0000256" key="1">
    <source>
        <dbReference type="ARBA" id="ARBA00004167"/>
    </source>
</evidence>
<evidence type="ECO:0000313" key="7">
    <source>
        <dbReference type="EMBL" id="MXO62407.1"/>
    </source>
</evidence>
<reference evidence="7 8" key="1">
    <citation type="submission" date="2019-12" db="EMBL/GenBank/DDBJ databases">
        <title>Genomic-based taxomic classification of the family Erythrobacteraceae.</title>
        <authorList>
            <person name="Xu L."/>
        </authorList>
    </citation>
    <scope>NUCLEOTIDE SEQUENCE [LARGE SCALE GENOMIC DNA]</scope>
    <source>
        <strain evidence="7 8">MCCC 1A09965</strain>
    </source>
</reference>
<proteinExistence type="predicted"/>
<dbReference type="OrthoDB" id="7784409at2"/>
<protein>
    <submittedName>
        <fullName evidence="7">DUF490 domain-containing protein</fullName>
    </submittedName>
</protein>
<dbReference type="GO" id="GO:0009306">
    <property type="term" value="P:protein secretion"/>
    <property type="evidence" value="ECO:0007669"/>
    <property type="project" value="InterPro"/>
</dbReference>
<keyword evidence="8" id="KW-1185">Reference proteome</keyword>
<dbReference type="PANTHER" id="PTHR36985">
    <property type="entry name" value="TRANSLOCATION AND ASSEMBLY MODULE SUBUNIT TAMB"/>
    <property type="match status" value="1"/>
</dbReference>
<dbReference type="Pfam" id="PF04357">
    <property type="entry name" value="TamB"/>
    <property type="match status" value="1"/>
</dbReference>
<name>A0A844YEN6_9SPHN</name>
<evidence type="ECO:0000313" key="8">
    <source>
        <dbReference type="Proteomes" id="UP000445582"/>
    </source>
</evidence>
<comment type="subcellular location">
    <subcellularLocation>
        <location evidence="1">Membrane</location>
        <topology evidence="1">Single-pass membrane protein</topology>
    </subcellularLocation>
</comment>
<keyword evidence="4 5" id="KW-0472">Membrane</keyword>
<dbReference type="RefSeq" id="WP_160672394.1">
    <property type="nucleotide sequence ID" value="NZ_WTYN01000001.1"/>
</dbReference>
<accession>A0A844YEN6</accession>
<evidence type="ECO:0000256" key="2">
    <source>
        <dbReference type="ARBA" id="ARBA00022692"/>
    </source>
</evidence>
<dbReference type="InterPro" id="IPR007452">
    <property type="entry name" value="TamB_C"/>
</dbReference>
<organism evidence="7 8">
    <name type="scientific">Qipengyuania oceanensis</name>
    <dbReference type="NCBI Taxonomy" id="1463597"/>
    <lineage>
        <taxon>Bacteria</taxon>
        <taxon>Pseudomonadati</taxon>
        <taxon>Pseudomonadota</taxon>
        <taxon>Alphaproteobacteria</taxon>
        <taxon>Sphingomonadales</taxon>
        <taxon>Erythrobacteraceae</taxon>
        <taxon>Qipengyuania</taxon>
    </lineage>
</organism>
<dbReference type="EMBL" id="WTYN01000001">
    <property type="protein sequence ID" value="MXO62407.1"/>
    <property type="molecule type" value="Genomic_DNA"/>
</dbReference>
<dbReference type="GO" id="GO:0005886">
    <property type="term" value="C:plasma membrane"/>
    <property type="evidence" value="ECO:0007669"/>
    <property type="project" value="InterPro"/>
</dbReference>
<evidence type="ECO:0000256" key="3">
    <source>
        <dbReference type="ARBA" id="ARBA00022989"/>
    </source>
</evidence>
<comment type="caution">
    <text evidence="7">The sequence shown here is derived from an EMBL/GenBank/DDBJ whole genome shotgun (WGS) entry which is preliminary data.</text>
</comment>
<feature type="domain" description="Translocation and assembly module TamB C-terminal" evidence="6">
    <location>
        <begin position="1054"/>
        <end position="1394"/>
    </location>
</feature>
<dbReference type="PANTHER" id="PTHR36985:SF1">
    <property type="entry name" value="TRANSLOCATION AND ASSEMBLY MODULE SUBUNIT TAMB"/>
    <property type="match status" value="1"/>
</dbReference>